<dbReference type="SMART" id="SM00860">
    <property type="entry name" value="SMI1_KNR4"/>
    <property type="match status" value="1"/>
</dbReference>
<dbReference type="SUPFAM" id="SSF160631">
    <property type="entry name" value="SMI1/KNR4-like"/>
    <property type="match status" value="1"/>
</dbReference>
<dbReference type="InterPro" id="IPR018958">
    <property type="entry name" value="Knr4/Smi1-like_dom"/>
</dbReference>
<evidence type="ECO:0000256" key="1">
    <source>
        <dbReference type="SAM" id="MobiDB-lite"/>
    </source>
</evidence>
<feature type="region of interest" description="Disordered" evidence="1">
    <location>
        <begin position="1"/>
        <end position="22"/>
    </location>
</feature>
<proteinExistence type="predicted"/>
<dbReference type="Pfam" id="PF14568">
    <property type="entry name" value="SUKH_6"/>
    <property type="match status" value="1"/>
</dbReference>
<dbReference type="KEGG" id="sact:DMT42_18390"/>
<reference evidence="3 4" key="1">
    <citation type="submission" date="2018-06" db="EMBL/GenBank/DDBJ databases">
        <title>The complete genome sequence of a nosiheptide producer Streptomyces actuosus ATCC 25421: deducing the ability of producing a new class III lantibiotics.</title>
        <authorList>
            <person name="Liu W."/>
            <person name="Sun F."/>
            <person name="Hu Y."/>
        </authorList>
    </citation>
    <scope>NUCLEOTIDE SEQUENCE [LARGE SCALE GENOMIC DNA]</scope>
    <source>
        <strain evidence="3 4">ATCC 25421</strain>
    </source>
</reference>
<dbReference type="AlphaFoldDB" id="A0A2U9P4J8"/>
<dbReference type="RefSeq" id="WP_110628999.1">
    <property type="nucleotide sequence ID" value="NZ_CP029788.1"/>
</dbReference>
<feature type="domain" description="Knr4/Smi1-like" evidence="2">
    <location>
        <begin position="18"/>
        <end position="150"/>
    </location>
</feature>
<organism evidence="3 4">
    <name type="scientific">Streptomyces actuosus</name>
    <dbReference type="NCBI Taxonomy" id="1885"/>
    <lineage>
        <taxon>Bacteria</taxon>
        <taxon>Bacillati</taxon>
        <taxon>Actinomycetota</taxon>
        <taxon>Actinomycetes</taxon>
        <taxon>Kitasatosporales</taxon>
        <taxon>Streptomycetaceae</taxon>
        <taxon>Streptomyces</taxon>
    </lineage>
</organism>
<keyword evidence="4" id="KW-1185">Reference proteome</keyword>
<name>A0A2U9P4J8_STRAS</name>
<dbReference type="InterPro" id="IPR037883">
    <property type="entry name" value="Knr4/Smi1-like_sf"/>
</dbReference>
<evidence type="ECO:0000313" key="4">
    <source>
        <dbReference type="Proteomes" id="UP000247634"/>
    </source>
</evidence>
<evidence type="ECO:0000259" key="2">
    <source>
        <dbReference type="SMART" id="SM00860"/>
    </source>
</evidence>
<protein>
    <recommendedName>
        <fullName evidence="2">Knr4/Smi1-like domain-containing protein</fullName>
    </recommendedName>
</protein>
<dbReference type="Proteomes" id="UP000247634">
    <property type="component" value="Chromosome"/>
</dbReference>
<gene>
    <name evidence="3" type="ORF">DMT42_18390</name>
</gene>
<dbReference type="OrthoDB" id="5572373at2"/>
<accession>A0A2U9P4J8</accession>
<evidence type="ECO:0000313" key="3">
    <source>
        <dbReference type="EMBL" id="AWT44091.1"/>
    </source>
</evidence>
<dbReference type="EMBL" id="CP029788">
    <property type="protein sequence ID" value="AWT44091.1"/>
    <property type="molecule type" value="Genomic_DNA"/>
</dbReference>
<sequence length="178" mass="20106">MNPDLTRLSELLPAPSGPGTAPDWDAAEAQLSTVLPEDYKELINTYGGGFIDGYLLLLEPGCPNDVYDQLKINAEREEANDALWQFTEKPSELQAEGSRLVCWATTDNGEYLYWLVRPGDDPDARPLLINDESGEQWEWYDTTVTRFLSAVLSGEIRSQILWDNFPLPAHQFRPARTM</sequence>
<dbReference type="Gene3D" id="3.40.1580.10">
    <property type="entry name" value="SMI1/KNR4-like"/>
    <property type="match status" value="1"/>
</dbReference>